<dbReference type="PANTHER" id="PTHR46386">
    <property type="entry name" value="NUCLEAR BODY PROTEIN SP140"/>
    <property type="match status" value="1"/>
</dbReference>
<dbReference type="GeneID" id="114860882"/>
<dbReference type="Gene3D" id="3.30.40.10">
    <property type="entry name" value="Zinc/RING finger domain, C3HC4 (zinc finger)"/>
    <property type="match status" value="2"/>
</dbReference>
<evidence type="ECO:0000256" key="3">
    <source>
        <dbReference type="ARBA" id="ARBA00022771"/>
    </source>
</evidence>
<feature type="compositionally biased region" description="Polar residues" evidence="8">
    <location>
        <begin position="993"/>
        <end position="1002"/>
    </location>
</feature>
<dbReference type="SMART" id="SM00258">
    <property type="entry name" value="SAND"/>
    <property type="match status" value="5"/>
</dbReference>
<dbReference type="PANTHER" id="PTHR46386:SF1">
    <property type="entry name" value="NUCLEAR BODY PROTEIN SP140-LIKE PROTEIN"/>
    <property type="match status" value="1"/>
</dbReference>
<feature type="domain" description="PHD-type" evidence="10">
    <location>
        <begin position="1249"/>
        <end position="1301"/>
    </location>
</feature>
<feature type="region of interest" description="Disordered" evidence="8">
    <location>
        <begin position="449"/>
        <end position="477"/>
    </location>
</feature>
<name>A0A9W2XZK9_BETSP</name>
<keyword evidence="5 6" id="KW-0103">Bromodomain</keyword>
<feature type="region of interest" description="Disordered" evidence="8">
    <location>
        <begin position="117"/>
        <end position="158"/>
    </location>
</feature>
<protein>
    <submittedName>
        <fullName evidence="14">Uncharacterized protein LOC114860882</fullName>
    </submittedName>
</protein>
<dbReference type="SMART" id="SM00249">
    <property type="entry name" value="PHD"/>
    <property type="match status" value="2"/>
</dbReference>
<organism evidence="13 14">
    <name type="scientific">Betta splendens</name>
    <name type="common">Siamese fighting fish</name>
    <dbReference type="NCBI Taxonomy" id="158456"/>
    <lineage>
        <taxon>Eukaryota</taxon>
        <taxon>Metazoa</taxon>
        <taxon>Chordata</taxon>
        <taxon>Craniata</taxon>
        <taxon>Vertebrata</taxon>
        <taxon>Euteleostomi</taxon>
        <taxon>Actinopterygii</taxon>
        <taxon>Neopterygii</taxon>
        <taxon>Teleostei</taxon>
        <taxon>Neoteleostei</taxon>
        <taxon>Acanthomorphata</taxon>
        <taxon>Anabantaria</taxon>
        <taxon>Anabantiformes</taxon>
        <taxon>Anabantoidei</taxon>
        <taxon>Osphronemidae</taxon>
        <taxon>Betta</taxon>
    </lineage>
</organism>
<evidence type="ECO:0000259" key="10">
    <source>
        <dbReference type="PROSITE" id="PS50016"/>
    </source>
</evidence>
<keyword evidence="1" id="KW-0597">Phosphoprotein</keyword>
<dbReference type="InterPro" id="IPR043563">
    <property type="entry name" value="Sp110/Sp140/Sp140L-like"/>
</dbReference>
<dbReference type="Pfam" id="PF00628">
    <property type="entry name" value="PHD"/>
    <property type="match status" value="1"/>
</dbReference>
<dbReference type="PROSITE" id="PS51414">
    <property type="entry name" value="HSR"/>
    <property type="match status" value="1"/>
</dbReference>
<feature type="compositionally biased region" description="Polar residues" evidence="8">
    <location>
        <begin position="1126"/>
        <end position="1137"/>
    </location>
</feature>
<proteinExistence type="predicted"/>
<feature type="compositionally biased region" description="Acidic residues" evidence="8">
    <location>
        <begin position="1138"/>
        <end position="1147"/>
    </location>
</feature>
<dbReference type="Gene3D" id="1.20.920.10">
    <property type="entry name" value="Bromodomain-like"/>
    <property type="match status" value="1"/>
</dbReference>
<evidence type="ECO:0000259" key="9">
    <source>
        <dbReference type="PROSITE" id="PS50014"/>
    </source>
</evidence>
<evidence type="ECO:0000256" key="5">
    <source>
        <dbReference type="ARBA" id="ARBA00023117"/>
    </source>
</evidence>
<dbReference type="SUPFAM" id="SSF63763">
    <property type="entry name" value="SAND domain-like"/>
    <property type="match status" value="5"/>
</dbReference>
<dbReference type="PROSITE" id="PS50014">
    <property type="entry name" value="BROMODOMAIN_2"/>
    <property type="match status" value="1"/>
</dbReference>
<feature type="domain" description="SAND" evidence="11">
    <location>
        <begin position="1141"/>
        <end position="1226"/>
    </location>
</feature>
<evidence type="ECO:0000259" key="11">
    <source>
        <dbReference type="PROSITE" id="PS50864"/>
    </source>
</evidence>
<dbReference type="GO" id="GO:0005634">
    <property type="term" value="C:nucleus"/>
    <property type="evidence" value="ECO:0007669"/>
    <property type="project" value="InterPro"/>
</dbReference>
<dbReference type="InterPro" id="IPR004865">
    <property type="entry name" value="HSR_dom"/>
</dbReference>
<dbReference type="InterPro" id="IPR019787">
    <property type="entry name" value="Znf_PHD-finger"/>
</dbReference>
<keyword evidence="2" id="KW-0479">Metal-binding</keyword>
<dbReference type="PROSITE" id="PS50864">
    <property type="entry name" value="SAND"/>
    <property type="match status" value="5"/>
</dbReference>
<keyword evidence="13" id="KW-1185">Reference proteome</keyword>
<dbReference type="KEGG" id="bspl:114860882"/>
<feature type="compositionally biased region" description="Basic and acidic residues" evidence="8">
    <location>
        <begin position="334"/>
        <end position="346"/>
    </location>
</feature>
<feature type="compositionally biased region" description="Acidic residues" evidence="8">
    <location>
        <begin position="927"/>
        <end position="936"/>
    </location>
</feature>
<feature type="domain" description="SAND" evidence="11">
    <location>
        <begin position="162"/>
        <end position="242"/>
    </location>
</feature>
<evidence type="ECO:0000256" key="7">
    <source>
        <dbReference type="PROSITE-ProRule" id="PRU00146"/>
    </source>
</evidence>
<dbReference type="PROSITE" id="PS50016">
    <property type="entry name" value="ZF_PHD_2"/>
    <property type="match status" value="2"/>
</dbReference>
<feature type="compositionally biased region" description="Acidic residues" evidence="8">
    <location>
        <begin position="264"/>
        <end position="277"/>
    </location>
</feature>
<feature type="domain" description="SAND" evidence="11">
    <location>
        <begin position="471"/>
        <end position="552"/>
    </location>
</feature>
<evidence type="ECO:0000256" key="1">
    <source>
        <dbReference type="ARBA" id="ARBA00022553"/>
    </source>
</evidence>
<feature type="compositionally biased region" description="Acidic residues" evidence="8">
    <location>
        <begin position="320"/>
        <end position="333"/>
    </location>
</feature>
<feature type="domain" description="HSR" evidence="12">
    <location>
        <begin position="1"/>
        <end position="109"/>
    </location>
</feature>
<reference evidence="14" key="1">
    <citation type="submission" date="2025-08" db="UniProtKB">
        <authorList>
            <consortium name="RefSeq"/>
        </authorList>
    </citation>
    <scope>IDENTIFICATION</scope>
</reference>
<evidence type="ECO:0000256" key="8">
    <source>
        <dbReference type="SAM" id="MobiDB-lite"/>
    </source>
</evidence>
<dbReference type="SUPFAM" id="SSF57903">
    <property type="entry name" value="FYVE/PHD zinc finger"/>
    <property type="match status" value="2"/>
</dbReference>
<dbReference type="SUPFAM" id="SSF47370">
    <property type="entry name" value="Bromodomain"/>
    <property type="match status" value="1"/>
</dbReference>
<dbReference type="InterPro" id="IPR001487">
    <property type="entry name" value="Bromodomain"/>
</dbReference>
<dbReference type="InterPro" id="IPR010919">
    <property type="entry name" value="SAND-like_dom_sf"/>
</dbReference>
<feature type="region of interest" description="Disordered" evidence="8">
    <location>
        <begin position="923"/>
        <end position="1009"/>
    </location>
</feature>
<sequence>MDPLDFLDEGELRRFFHNNKTLMSCMERPHTFLRQLRDHSLIPEDRYQSVSLMYNREKLKKAVYDILDQFERERPQDVRAFWKTILNSVIMDEYPTLRKLHNSLMDGSVHFNRQLVEKKRKAPSEEGEENSEKEKKKRTMSNEEQPVPSPQLIPASSLKKEEQDLTSHIFKAQLPVTCGDLQALLRKDRLAEGKKCILYQQQWLTPSDFERLAGRQSSRNWKLSIRCFGQTLGKLMQDGRLASVRYKGGCKKVDKPPHPPDQTAPDEDASEPQEADDDGSYVVFRVACEDVTFEAAAAEPQDLGQDVKMEELAVGHFMEISDEEPTDEQELSDEEKGDHRGGRLWEPEQPGSSAQLISDSSIKEEKNVVASPLPSQLPVTCGDLEGTLFTERLAKGEKCIAFQQQWFIPSEFERRAGKRRFKNWKLSIRHGSTPLGKLIQDGRLKSAKYKGGCKKAEKPQRPSEQTTAGRDESSSLDPQTQVFTVTCGASSGTLDRQRFSSGACGRSIRTKGSWMTPEEFVEASGRSKASWETEIRWRGNALSVLRENSILQIICDHHDDESCKIDPKKMERQKNDERCFVCRRGGEQLQALCAHCPRSFHHTCHLPHVAQTDLSEDRPWMCTFCEFTSYKVHEEMTMEAAMSQYVSRYMLTCQYLLLYLCSSDKTQLFADPDTPLSFASVADRLQGREYQTVEDFISDIQLIFATFSDKNDNDKSLRRSRRLQQMFDGEFKKVFNICQSTDSASGESFCAVLISSFLTPVQSSARAHSGVCEMDLQIDSLDSEDLLQFLHCKKTELSCMKNPLTFLRQLRDHNLIPEAKFQKVSHRTSKESLKKGVYDVLEWLERAHAQHIRLFWSCVLEDTITNEYPTLRLLRRSIVDGKCSGRFKRNVRSEQCATAAFIFIAGSFRENLQLFKKVEKKKRKEVSDEDEDEDVQLDSVKKKKQRNAPSINYNDDDEDDEDEQQLTPRQKNSMKGEKRNLRGRVCGDDDEQSGPSSRSSTAAFKRLKKKKEEKTSVTVTCGPLQGSLSKGKLAKGQSCIWFNRRWFTPTAFERRAGKQSSKNWKTSIRCEGVPLGKLLQDGRLASAPFKRGHKAKKSSFSPEAASDGGGSEDGNKSEESEDGEDQTSSSNEEGSTFDTDDETEQQQEDERHERRMTVSCGAATATLHTKRFASGDRGKSIRTESSWMTPEEFVKQASGQINACWKKDIVCEGKALGFLLEKTLKTHSVQCDCHLCFPEEDDLENQRNDDDCWVCGSHEGPVLVVCDFCPRSFHQTCHLPPVDDAALRDSRQWKCTCCELASGGTGPALDLQTAEAQLVSGHVLKCQYLLLCVFGAGAERAALAPERLDAVAKKLQGTGFQTVGEFVSDVQLILSQVEAELPVQRGSLQEFFKTEFRKVFKICD</sequence>
<feature type="compositionally biased region" description="Acidic residues" evidence="8">
    <location>
        <begin position="954"/>
        <end position="964"/>
    </location>
</feature>
<evidence type="ECO:0000256" key="6">
    <source>
        <dbReference type="PROSITE-ProRule" id="PRU00035"/>
    </source>
</evidence>
<evidence type="ECO:0000313" key="13">
    <source>
        <dbReference type="Proteomes" id="UP000515150"/>
    </source>
</evidence>
<dbReference type="GO" id="GO:0000981">
    <property type="term" value="F:DNA-binding transcription factor activity, RNA polymerase II-specific"/>
    <property type="evidence" value="ECO:0007669"/>
    <property type="project" value="TreeGrafter"/>
</dbReference>
<keyword evidence="4" id="KW-0862">Zinc</keyword>
<dbReference type="OrthoDB" id="1870062at2759"/>
<feature type="region of interest" description="Disordered" evidence="8">
    <location>
        <begin position="249"/>
        <end position="277"/>
    </location>
</feature>
<dbReference type="InterPro" id="IPR013083">
    <property type="entry name" value="Znf_RING/FYVE/PHD"/>
</dbReference>
<feature type="domain" description="Bromo" evidence="9">
    <location>
        <begin position="675"/>
        <end position="718"/>
    </location>
</feature>
<dbReference type="InterPro" id="IPR000770">
    <property type="entry name" value="SAND_dom"/>
</dbReference>
<dbReference type="Gene3D" id="3.10.390.10">
    <property type="entry name" value="SAND domain-like"/>
    <property type="match status" value="5"/>
</dbReference>
<feature type="region of interest" description="Disordered" evidence="8">
    <location>
        <begin position="318"/>
        <end position="358"/>
    </location>
</feature>
<keyword evidence="3 7" id="KW-0863">Zinc-finger</keyword>
<feature type="region of interest" description="Disordered" evidence="8">
    <location>
        <begin position="1089"/>
        <end position="1160"/>
    </location>
</feature>
<dbReference type="Pfam" id="PF01342">
    <property type="entry name" value="SAND"/>
    <property type="match status" value="5"/>
</dbReference>
<dbReference type="CDD" id="cd15541">
    <property type="entry name" value="PHD_TIF1_like"/>
    <property type="match status" value="2"/>
</dbReference>
<dbReference type="GO" id="GO:0008270">
    <property type="term" value="F:zinc ion binding"/>
    <property type="evidence" value="ECO:0007669"/>
    <property type="project" value="UniProtKB-KW"/>
</dbReference>
<dbReference type="InterPro" id="IPR001965">
    <property type="entry name" value="Znf_PHD"/>
</dbReference>
<evidence type="ECO:0000256" key="2">
    <source>
        <dbReference type="ARBA" id="ARBA00022723"/>
    </source>
</evidence>
<dbReference type="Pfam" id="PF03172">
    <property type="entry name" value="HSR"/>
    <property type="match status" value="2"/>
</dbReference>
<dbReference type="InterPro" id="IPR011011">
    <property type="entry name" value="Znf_FYVE_PHD"/>
</dbReference>
<dbReference type="RefSeq" id="XP_055366980.1">
    <property type="nucleotide sequence ID" value="XM_055511005.1"/>
</dbReference>
<dbReference type="Proteomes" id="UP000515150">
    <property type="component" value="Chromosome 8"/>
</dbReference>
<gene>
    <name evidence="14" type="primary">LOC114860882</name>
</gene>
<feature type="domain" description="SAND" evidence="11">
    <location>
        <begin position="365"/>
        <end position="445"/>
    </location>
</feature>
<feature type="domain" description="SAND" evidence="11">
    <location>
        <begin position="999"/>
        <end position="1085"/>
    </location>
</feature>
<evidence type="ECO:0000313" key="14">
    <source>
        <dbReference type="RefSeq" id="XP_055366980.1"/>
    </source>
</evidence>
<accession>A0A9W2XZK9</accession>
<dbReference type="GO" id="GO:0003677">
    <property type="term" value="F:DNA binding"/>
    <property type="evidence" value="ECO:0007669"/>
    <property type="project" value="InterPro"/>
</dbReference>
<dbReference type="InterPro" id="IPR036427">
    <property type="entry name" value="Bromodomain-like_sf"/>
</dbReference>
<evidence type="ECO:0000256" key="4">
    <source>
        <dbReference type="ARBA" id="ARBA00022833"/>
    </source>
</evidence>
<feature type="domain" description="PHD-type" evidence="10">
    <location>
        <begin position="576"/>
        <end position="628"/>
    </location>
</feature>
<evidence type="ECO:0000259" key="12">
    <source>
        <dbReference type="PROSITE" id="PS51414"/>
    </source>
</evidence>